<dbReference type="PANTHER" id="PTHR47331:SF1">
    <property type="entry name" value="GAG-LIKE PROTEIN"/>
    <property type="match status" value="1"/>
</dbReference>
<dbReference type="WBParaSite" id="ECPE_0001325301-mRNA-1">
    <property type="protein sequence ID" value="ECPE_0001325301-mRNA-1"/>
    <property type="gene ID" value="ECPE_0001325301"/>
</dbReference>
<dbReference type="InterPro" id="IPR008042">
    <property type="entry name" value="Retrotrans_Pao"/>
</dbReference>
<evidence type="ECO:0000256" key="1">
    <source>
        <dbReference type="SAM" id="MobiDB-lite"/>
    </source>
</evidence>
<accession>A0A183B1X9</accession>
<reference evidence="4" key="1">
    <citation type="submission" date="2016-06" db="UniProtKB">
        <authorList>
            <consortium name="WormBaseParasite"/>
        </authorList>
    </citation>
    <scope>IDENTIFICATION</scope>
</reference>
<organism evidence="4">
    <name type="scientific">Echinostoma caproni</name>
    <dbReference type="NCBI Taxonomy" id="27848"/>
    <lineage>
        <taxon>Eukaryota</taxon>
        <taxon>Metazoa</taxon>
        <taxon>Spiralia</taxon>
        <taxon>Lophotrochozoa</taxon>
        <taxon>Platyhelminthes</taxon>
        <taxon>Trematoda</taxon>
        <taxon>Digenea</taxon>
        <taxon>Plagiorchiida</taxon>
        <taxon>Echinostomata</taxon>
        <taxon>Echinostomatoidea</taxon>
        <taxon>Echinostomatidae</taxon>
        <taxon>Echinostoma</taxon>
    </lineage>
</organism>
<dbReference type="Proteomes" id="UP000272942">
    <property type="component" value="Unassembled WGS sequence"/>
</dbReference>
<gene>
    <name evidence="2" type="ORF">ECPE_LOCUS13214</name>
</gene>
<dbReference type="PANTHER" id="PTHR47331">
    <property type="entry name" value="PHD-TYPE DOMAIN-CONTAINING PROTEIN"/>
    <property type="match status" value="1"/>
</dbReference>
<dbReference type="Pfam" id="PF05380">
    <property type="entry name" value="Peptidase_A17"/>
    <property type="match status" value="1"/>
</dbReference>
<feature type="compositionally biased region" description="Polar residues" evidence="1">
    <location>
        <begin position="278"/>
        <end position="287"/>
    </location>
</feature>
<reference evidence="2 3" key="2">
    <citation type="submission" date="2018-11" db="EMBL/GenBank/DDBJ databases">
        <authorList>
            <consortium name="Pathogen Informatics"/>
        </authorList>
    </citation>
    <scope>NUCLEOTIDE SEQUENCE [LARGE SCALE GENOMIC DNA]</scope>
    <source>
        <strain evidence="2 3">Egypt</strain>
    </source>
</reference>
<evidence type="ECO:0000313" key="3">
    <source>
        <dbReference type="Proteomes" id="UP000272942"/>
    </source>
</evidence>
<sequence length="370" mass="41614">MDAHRRVLAECCKARNEPESLVRLVMKLQNCFIALTQMNYEVDLNTVHTLEAIVRCLRADIQQQWAEEAVIIGRMGKEPNITELTKFTQNRAEVASSHFGQLASISRQERHHTKERTYEIPRGSRIANNYATLGERRTMGCPMCRSNHELSACEEFMQLAIPDRGKAAKRYALDNVPETDRASGALNLTTQSLPHRSDLGGAMERGVRRVHFSTKAAREESHPTRAAIVGIQRIRPARVCRAVVVAGEGPPSRTLSKKDRVGSTLRPAGPDGLRSMVDQPQSASQGTKGKRHLFSDASETGYVRWQHMNGERKTELLFTKVRVASLKCVSIPRLELTAAVPEVRIAKQLRQCFRIFEDRVTFWTDSAIVM</sequence>
<protein>
    <submittedName>
        <fullName evidence="2 4">Uncharacterized protein</fullName>
    </submittedName>
</protein>
<name>A0A183B1X9_9TREM</name>
<dbReference type="EMBL" id="UZAN01054586">
    <property type="protein sequence ID" value="VDP90486.1"/>
    <property type="molecule type" value="Genomic_DNA"/>
</dbReference>
<proteinExistence type="predicted"/>
<feature type="region of interest" description="Disordered" evidence="1">
    <location>
        <begin position="249"/>
        <end position="291"/>
    </location>
</feature>
<evidence type="ECO:0000313" key="2">
    <source>
        <dbReference type="EMBL" id="VDP90486.1"/>
    </source>
</evidence>
<keyword evidence="3" id="KW-1185">Reference proteome</keyword>
<evidence type="ECO:0000313" key="4">
    <source>
        <dbReference type="WBParaSite" id="ECPE_0001325301-mRNA-1"/>
    </source>
</evidence>
<dbReference type="OrthoDB" id="5983986at2759"/>
<dbReference type="AlphaFoldDB" id="A0A183B1X9"/>